<dbReference type="EMBL" id="JABFAF010000006">
    <property type="protein sequence ID" value="MBA0857296.1"/>
    <property type="molecule type" value="Genomic_DNA"/>
</dbReference>
<organism evidence="1 2">
    <name type="scientific">Gossypium schwendimanii</name>
    <name type="common">Cotton</name>
    <dbReference type="NCBI Taxonomy" id="34291"/>
    <lineage>
        <taxon>Eukaryota</taxon>
        <taxon>Viridiplantae</taxon>
        <taxon>Streptophyta</taxon>
        <taxon>Embryophyta</taxon>
        <taxon>Tracheophyta</taxon>
        <taxon>Spermatophyta</taxon>
        <taxon>Magnoliopsida</taxon>
        <taxon>eudicotyledons</taxon>
        <taxon>Gunneridae</taxon>
        <taxon>Pentapetalae</taxon>
        <taxon>rosids</taxon>
        <taxon>malvids</taxon>
        <taxon>Malvales</taxon>
        <taxon>Malvaceae</taxon>
        <taxon>Malvoideae</taxon>
        <taxon>Gossypium</taxon>
    </lineage>
</organism>
<keyword evidence="2" id="KW-1185">Reference proteome</keyword>
<evidence type="ECO:0000313" key="2">
    <source>
        <dbReference type="Proteomes" id="UP000593576"/>
    </source>
</evidence>
<proteinExistence type="predicted"/>
<accession>A0A7J9LFG0</accession>
<evidence type="ECO:0000313" key="1">
    <source>
        <dbReference type="EMBL" id="MBA0857296.1"/>
    </source>
</evidence>
<feature type="non-terminal residue" evidence="1">
    <location>
        <position position="61"/>
    </location>
</feature>
<dbReference type="AlphaFoldDB" id="A0A7J9LFG0"/>
<comment type="caution">
    <text evidence="1">The sequence shown here is derived from an EMBL/GenBank/DDBJ whole genome shotgun (WGS) entry which is preliminary data.</text>
</comment>
<sequence>MQVGFLFGLLEMAPPLTLMVPSVYSLTDPFILSMILALLSGTLSPPARVFPLFPWKTLGNS</sequence>
<dbReference type="Proteomes" id="UP000593576">
    <property type="component" value="Unassembled WGS sequence"/>
</dbReference>
<reference evidence="1 2" key="1">
    <citation type="journal article" date="2019" name="Genome Biol. Evol.">
        <title>Insights into the evolution of the New World diploid cottons (Gossypium, subgenus Houzingenia) based on genome sequencing.</title>
        <authorList>
            <person name="Grover C.E."/>
            <person name="Arick M.A. 2nd"/>
            <person name="Thrash A."/>
            <person name="Conover J.L."/>
            <person name="Sanders W.S."/>
            <person name="Peterson D.G."/>
            <person name="Frelichowski J.E."/>
            <person name="Scheffler J.A."/>
            <person name="Scheffler B.E."/>
            <person name="Wendel J.F."/>
        </authorList>
    </citation>
    <scope>NUCLEOTIDE SEQUENCE [LARGE SCALE GENOMIC DNA]</scope>
    <source>
        <strain evidence="1">1</strain>
        <tissue evidence="1">Leaf</tissue>
    </source>
</reference>
<protein>
    <submittedName>
        <fullName evidence="1">Uncharacterized protein</fullName>
    </submittedName>
</protein>
<gene>
    <name evidence="1" type="ORF">Goshw_010277</name>
</gene>
<name>A0A7J9LFG0_GOSSC</name>